<protein>
    <submittedName>
        <fullName evidence="2">Uncharacterized protein</fullName>
    </submittedName>
</protein>
<keyword evidence="1" id="KW-0812">Transmembrane</keyword>
<keyword evidence="3" id="KW-1185">Reference proteome</keyword>
<dbReference type="STRING" id="215243.A0A0D2DL07"/>
<feature type="transmembrane region" description="Helical" evidence="1">
    <location>
        <begin position="252"/>
        <end position="275"/>
    </location>
</feature>
<accession>A0A0D2DL07</accession>
<keyword evidence="1" id="KW-0472">Membrane</keyword>
<dbReference type="VEuPathDB" id="FungiDB:PV06_11350"/>
<dbReference type="RefSeq" id="XP_016256625.1">
    <property type="nucleotide sequence ID" value="XM_016413003.1"/>
</dbReference>
<evidence type="ECO:0000313" key="2">
    <source>
        <dbReference type="EMBL" id="KIW36409.1"/>
    </source>
</evidence>
<evidence type="ECO:0000313" key="3">
    <source>
        <dbReference type="Proteomes" id="UP000053342"/>
    </source>
</evidence>
<reference evidence="2 3" key="1">
    <citation type="submission" date="2015-01" db="EMBL/GenBank/DDBJ databases">
        <title>The Genome Sequence of Exophiala oligosperma CBS72588.</title>
        <authorList>
            <consortium name="The Broad Institute Genomics Platform"/>
            <person name="Cuomo C."/>
            <person name="de Hoog S."/>
            <person name="Gorbushina A."/>
            <person name="Stielow B."/>
            <person name="Teixiera M."/>
            <person name="Abouelleil A."/>
            <person name="Chapman S.B."/>
            <person name="Priest M."/>
            <person name="Young S.K."/>
            <person name="Wortman J."/>
            <person name="Nusbaum C."/>
            <person name="Birren B."/>
        </authorList>
    </citation>
    <scope>NUCLEOTIDE SEQUENCE [LARGE SCALE GENOMIC DNA]</scope>
    <source>
        <strain evidence="2 3">CBS 72588</strain>
    </source>
</reference>
<name>A0A0D2DL07_9EURO</name>
<dbReference type="PANTHER" id="PTHR38694:SF1">
    <property type="entry name" value="PEROXIN DOMAIN-CONTAINING PROTEIN"/>
    <property type="match status" value="1"/>
</dbReference>
<feature type="transmembrane region" description="Helical" evidence="1">
    <location>
        <begin position="470"/>
        <end position="490"/>
    </location>
</feature>
<proteinExistence type="predicted"/>
<dbReference type="OrthoDB" id="1708389at2759"/>
<evidence type="ECO:0000256" key="1">
    <source>
        <dbReference type="SAM" id="Phobius"/>
    </source>
</evidence>
<dbReference type="AlphaFoldDB" id="A0A0D2DL07"/>
<dbReference type="Pfam" id="PF11696">
    <property type="entry name" value="DUF3292"/>
    <property type="match status" value="1"/>
</dbReference>
<dbReference type="EMBL" id="KN847359">
    <property type="protein sequence ID" value="KIW36409.1"/>
    <property type="molecule type" value="Genomic_DNA"/>
</dbReference>
<dbReference type="Proteomes" id="UP000053342">
    <property type="component" value="Unassembled WGS sequence"/>
</dbReference>
<gene>
    <name evidence="2" type="ORF">PV06_11350</name>
</gene>
<dbReference type="PANTHER" id="PTHR38694">
    <property type="entry name" value="CONSERVED EXPRESSED PROTEIN"/>
    <property type="match status" value="1"/>
</dbReference>
<dbReference type="HOGENOM" id="CLU_490039_0_0_1"/>
<organism evidence="2 3">
    <name type="scientific">Exophiala oligosperma</name>
    <dbReference type="NCBI Taxonomy" id="215243"/>
    <lineage>
        <taxon>Eukaryota</taxon>
        <taxon>Fungi</taxon>
        <taxon>Dikarya</taxon>
        <taxon>Ascomycota</taxon>
        <taxon>Pezizomycotina</taxon>
        <taxon>Eurotiomycetes</taxon>
        <taxon>Chaetothyriomycetidae</taxon>
        <taxon>Chaetothyriales</taxon>
        <taxon>Herpotrichiellaceae</taxon>
        <taxon>Exophiala</taxon>
    </lineage>
</organism>
<sequence>MTTSPRLDMRHTITTTSRQGMDVNDVSPPILVHSLPGVDVRDNASPTMSATLQDRAYALLGSSNGRTAPRAHRSLDHQAVLPGTNIHDTKLPTMMATLQDQSHVLVEGPAAILRKDLNADSHELAHQVPEVRGAVQTTQPSSSNAEVVRDIGWHKANVEIPDPLIGGHTNRELFQFIRRFNKDVFDVRAVPMEIASGLDLNDAWSQDHAADKLTLHLERIYLTVVLGFASLGKQVSRLRSWKETRRTSAFCAVYFTAWLLDLLMPLLLGTLILVASSVEARNALFPPAPRALVNIMTGGCQKPQAGQLGTNDTLTGAPEKQPGEAMEEEAANFVDNVRHNLQRAIGMHNKPQQEGDPLEGKVPKPVREAVKAVQAAGSAPGHITETTDQTQEPMEEIIWAGVNPETVANILDVAPHVVGEVADNWERVANALSPTSPFSHVAFLRIDAVLVPLFLMSLFINYYMVYKTTGLAIGFVIFGDPILTPSMAWFKRKVPNYMELAEPKNNSIVFILNEKGKYLLRIRLRPGHDQQPTNRKGSYTEQTASLARLGSRDRAQ</sequence>
<keyword evidence="1" id="KW-1133">Transmembrane helix</keyword>
<dbReference type="GeneID" id="27363424"/>
<dbReference type="InterPro" id="IPR021709">
    <property type="entry name" value="DUF3292"/>
</dbReference>
<feature type="transmembrane region" description="Helical" evidence="1">
    <location>
        <begin position="442"/>
        <end position="464"/>
    </location>
</feature>